<dbReference type="RefSeq" id="WP_189478693.1">
    <property type="nucleotide sequence ID" value="NZ_BMYM01000004.1"/>
</dbReference>
<name>A0A918XNA3_9GAMM</name>
<reference evidence="3" key="1">
    <citation type="journal article" date="2014" name="Int. J. Syst. Evol. Microbiol.">
        <title>Complete genome sequence of Corynebacterium casei LMG S-19264T (=DSM 44701T), isolated from a smear-ripened cheese.</title>
        <authorList>
            <consortium name="US DOE Joint Genome Institute (JGI-PGF)"/>
            <person name="Walter F."/>
            <person name="Albersmeier A."/>
            <person name="Kalinowski J."/>
            <person name="Ruckert C."/>
        </authorList>
    </citation>
    <scope>NUCLEOTIDE SEQUENCE</scope>
    <source>
        <strain evidence="3">KCTC 23430</strain>
    </source>
</reference>
<sequence>MKNLRNLFLPVMGTLALSWMSTPLAQTHKHGAHVHDVAELTLATNGTALEISLIAPAINIVGFESEAASAAQLEAVASARTQLTDTGTLFRFTGAACTLQNVSIDLSAIAPSSTEPSSQAHHDDLDDHHSHHHGEDSGSHASDHNSHDTAHNKDNAQASEHHDHADGGHDSGHEHHDTDSTRGHTDVTADYQFECDGELAEGSVTLGAEQLPFGFNKVNAMWLTATRQGATTLTPENRIITFN</sequence>
<dbReference type="AlphaFoldDB" id="A0A918XNA3"/>
<evidence type="ECO:0000313" key="3">
    <source>
        <dbReference type="EMBL" id="GHD39170.1"/>
    </source>
</evidence>
<dbReference type="EMBL" id="BMYM01000004">
    <property type="protein sequence ID" value="GHD39170.1"/>
    <property type="molecule type" value="Genomic_DNA"/>
</dbReference>
<dbReference type="Pfam" id="PF10986">
    <property type="entry name" value="ZrgA"/>
    <property type="match status" value="1"/>
</dbReference>
<feature type="region of interest" description="Disordered" evidence="1">
    <location>
        <begin position="111"/>
        <end position="184"/>
    </location>
</feature>
<gene>
    <name evidence="3" type="ORF">GCM10007053_30450</name>
</gene>
<dbReference type="InterPro" id="IPR021253">
    <property type="entry name" value="ZrgA-like"/>
</dbReference>
<keyword evidence="4" id="KW-1185">Reference proteome</keyword>
<organism evidence="3 4">
    <name type="scientific">Parahalioglobus pacificus</name>
    <dbReference type="NCBI Taxonomy" id="930806"/>
    <lineage>
        <taxon>Bacteria</taxon>
        <taxon>Pseudomonadati</taxon>
        <taxon>Pseudomonadota</taxon>
        <taxon>Gammaproteobacteria</taxon>
        <taxon>Cellvibrionales</taxon>
        <taxon>Halieaceae</taxon>
        <taxon>Parahalioglobus</taxon>
    </lineage>
</organism>
<feature type="compositionally biased region" description="Basic and acidic residues" evidence="1">
    <location>
        <begin position="120"/>
        <end position="184"/>
    </location>
</feature>
<evidence type="ECO:0008006" key="5">
    <source>
        <dbReference type="Google" id="ProtNLM"/>
    </source>
</evidence>
<proteinExistence type="predicted"/>
<evidence type="ECO:0000256" key="1">
    <source>
        <dbReference type="SAM" id="MobiDB-lite"/>
    </source>
</evidence>
<comment type="caution">
    <text evidence="3">The sequence shown here is derived from an EMBL/GenBank/DDBJ whole genome shotgun (WGS) entry which is preliminary data.</text>
</comment>
<evidence type="ECO:0000256" key="2">
    <source>
        <dbReference type="SAM" id="SignalP"/>
    </source>
</evidence>
<dbReference type="Proteomes" id="UP000644693">
    <property type="component" value="Unassembled WGS sequence"/>
</dbReference>
<feature type="chain" id="PRO_5037665353" description="DUF2796 domain-containing protein" evidence="2">
    <location>
        <begin position="26"/>
        <end position="243"/>
    </location>
</feature>
<reference evidence="3" key="2">
    <citation type="submission" date="2020-09" db="EMBL/GenBank/DDBJ databases">
        <authorList>
            <person name="Sun Q."/>
            <person name="Kim S."/>
        </authorList>
    </citation>
    <scope>NUCLEOTIDE SEQUENCE</scope>
    <source>
        <strain evidence="3">KCTC 23430</strain>
    </source>
</reference>
<protein>
    <recommendedName>
        <fullName evidence="5">DUF2796 domain-containing protein</fullName>
    </recommendedName>
</protein>
<evidence type="ECO:0000313" key="4">
    <source>
        <dbReference type="Proteomes" id="UP000644693"/>
    </source>
</evidence>
<keyword evidence="2" id="KW-0732">Signal</keyword>
<feature type="signal peptide" evidence="2">
    <location>
        <begin position="1"/>
        <end position="25"/>
    </location>
</feature>
<accession>A0A918XNA3</accession>